<dbReference type="Gene3D" id="2.60.40.1080">
    <property type="match status" value="1"/>
</dbReference>
<dbReference type="PANTHER" id="PTHR43301:SF3">
    <property type="entry name" value="ARABINAN ENDO-1,5-ALPHA-L-ARABINOSIDASE A-RELATED"/>
    <property type="match status" value="1"/>
</dbReference>
<gene>
    <name evidence="9" type="ORF">ACTOB_008003</name>
</gene>
<dbReference type="PANTHER" id="PTHR43301">
    <property type="entry name" value="ARABINAN ENDO-1,5-ALPHA-L-ARABINOSIDASE"/>
    <property type="match status" value="1"/>
</dbReference>
<keyword evidence="5" id="KW-0732">Signal</keyword>
<accession>A0ABY8WHN7</accession>
<dbReference type="InterPro" id="IPR014756">
    <property type="entry name" value="Ig_E-set"/>
</dbReference>
<sequence length="1188" mass="123598">MRRTARWSALSAAAVVLSTLVVPSPAVAADGLMLWYKLDEKSGTVATDSSGNGRNGSVSGTPSWGGDDGLAFNGSNTYVKLPDDIMSGLDSISVSFDVYLDADQPTPYFLYGFGNTDNATGYGNGYLFATGNSLRAAISTANWTKEQSTQPAAAESLARGTWKHLAYTQTGTTGRLFEDGVPIATNTSVTIKPGDIGGGRTTANYLGKSDYSGDRLLKGKIKDFRVYDRALGDTEVRTLAGPVVADELAADRAALTLGDTSALAADLSLPATAPHGSALSWSTSDPAVVTAGGVVTRPAAGQPAATATLTATLTRGASTATKTFAVTVLPKLGDGEAAKAAAAALVVHDIDDVRGNLTLPATGDNGAVVTWSSDRPDVIDGSGVVHRPAAGKGPATVALTATARVGEASATRTMTATVPELPAAAAKTGYLFSYFTGEGTANGEQLYFAVSKANDPLSYREVNDAKPVLTSELGTKGLRDPFIIRSPEGDKFYQIATDLKINGNGDWDGSQRRGSKSIMVWESTDLVTWTNQRLVKISPDTAGNTWAPEAFYDRSIGAYVVFWASKLYDPADTAHAGSTYNRMMYATTRDFYTFSEPRVWKDPGYSVIDSTMIEHDGTYYRFTKDERNNTSSTPCAKFLIEEKSTSIMSTDYQFVRECIGSGAVSAGEGPLVFKSNTEDRWYLFIDEFGGQGYVPFTTTDLAAGLWTKVSSYSLPASPRHGTVLPVTQREYDRLLATYQPNLLVTAVDPVPLTTPAGTAPALPARVTARHADGSSAGVAVVWDAVPPAAYARPGTFTVSGTIAESQNVKATAVVTVPDVDAPTVGAVVSPAEPGTGWFRTPATVTVTATDAVDGAVVPKVRVTRAGEPAGPWVDQAQPLTLGADGIHVVEYTATDAAGNSSGTGSVTVRVDTTAPVSQATVDADARTVSLRAADGHSGVRGLEYSLDGGATWWAYTGPVRVGRAATALLYRATDVAGNVETANRVVVPAVGVVPAPTTTRATVRPAKATYGTSPVVDVTVAGASAAKPSGVVRVLLGATSVGDGVLSGGHARIQLANTIGVGTRKLRVVYAGDDRYAGSSAGLTLEVVAASSRTTVSATAGRVRAGGKTHLTVRVRSVSGAPAYGTVRVLAVNGTSRIRVTATLTGGRAVLDLGPLTRRGTYRIEARYSGSGTVTGSASSVLRIRVVR</sequence>
<dbReference type="InterPro" id="IPR013783">
    <property type="entry name" value="Ig-like_fold"/>
</dbReference>
<dbReference type="Pfam" id="PF20578">
    <property type="entry name" value="aBig_2"/>
    <property type="match status" value="2"/>
</dbReference>
<organism evidence="9 10">
    <name type="scientific">Actinoplanes oblitus</name>
    <dbReference type="NCBI Taxonomy" id="3040509"/>
    <lineage>
        <taxon>Bacteria</taxon>
        <taxon>Bacillati</taxon>
        <taxon>Actinomycetota</taxon>
        <taxon>Actinomycetes</taxon>
        <taxon>Micromonosporales</taxon>
        <taxon>Micromonosporaceae</taxon>
        <taxon>Actinoplanes</taxon>
    </lineage>
</organism>
<feature type="domain" description="Bacterial Ig-like" evidence="6">
    <location>
        <begin position="748"/>
        <end position="803"/>
    </location>
</feature>
<evidence type="ECO:0000313" key="9">
    <source>
        <dbReference type="EMBL" id="WIM95864.1"/>
    </source>
</evidence>
<evidence type="ECO:0000256" key="5">
    <source>
        <dbReference type="SAM" id="SignalP"/>
    </source>
</evidence>
<keyword evidence="4" id="KW-0326">Glycosidase</keyword>
<dbReference type="InterPro" id="IPR058094">
    <property type="entry name" value="Ig-like_OmpL47-like"/>
</dbReference>
<feature type="domain" description="Bacterial Ig-like" evidence="7">
    <location>
        <begin position="1002"/>
        <end position="1087"/>
    </location>
</feature>
<evidence type="ECO:0000313" key="10">
    <source>
        <dbReference type="Proteomes" id="UP001240150"/>
    </source>
</evidence>
<feature type="chain" id="PRO_5046448370" evidence="5">
    <location>
        <begin position="29"/>
        <end position="1188"/>
    </location>
</feature>
<feature type="domain" description="Bacterial Ig-like" evidence="7">
    <location>
        <begin position="1098"/>
        <end position="1186"/>
    </location>
</feature>
<dbReference type="InterPro" id="IPR046780">
    <property type="entry name" value="aBig_2"/>
</dbReference>
<dbReference type="NCBIfam" id="NF047446">
    <property type="entry name" value="barrel_OmpL47"/>
    <property type="match status" value="1"/>
</dbReference>
<dbReference type="Pfam" id="PF04616">
    <property type="entry name" value="Glyco_hydro_43"/>
    <property type="match status" value="1"/>
</dbReference>
<evidence type="ECO:0000256" key="4">
    <source>
        <dbReference type="ARBA" id="ARBA00023295"/>
    </source>
</evidence>
<keyword evidence="3" id="KW-0378">Hydrolase</keyword>
<feature type="signal peptide" evidence="5">
    <location>
        <begin position="1"/>
        <end position="28"/>
    </location>
</feature>
<dbReference type="Proteomes" id="UP001240150">
    <property type="component" value="Chromosome"/>
</dbReference>
<evidence type="ECO:0000256" key="1">
    <source>
        <dbReference type="ARBA" id="ARBA00004834"/>
    </source>
</evidence>
<reference evidence="9 10" key="1">
    <citation type="submission" date="2023-06" db="EMBL/GenBank/DDBJ databases">
        <authorList>
            <person name="Yushchuk O."/>
            <person name="Binda E."/>
            <person name="Ruckert-Reed C."/>
            <person name="Fedorenko V."/>
            <person name="Kalinowski J."/>
            <person name="Marinelli F."/>
        </authorList>
    </citation>
    <scope>NUCLEOTIDE SEQUENCE [LARGE SCALE GENOMIC DNA]</scope>
    <source>
        <strain evidence="9 10">NRRL 3884</strain>
    </source>
</reference>
<evidence type="ECO:0000259" key="8">
    <source>
        <dbReference type="Pfam" id="PF20578"/>
    </source>
</evidence>
<protein>
    <submittedName>
        <fullName evidence="9">Ig-like domain repeat protein</fullName>
    </submittedName>
</protein>
<dbReference type="SUPFAM" id="SSF75005">
    <property type="entry name" value="Arabinanase/levansucrase/invertase"/>
    <property type="match status" value="2"/>
</dbReference>
<feature type="domain" description="Atrophied bacterial Ig" evidence="8">
    <location>
        <begin position="249"/>
        <end position="330"/>
    </location>
</feature>
<evidence type="ECO:0000256" key="3">
    <source>
        <dbReference type="ARBA" id="ARBA00022801"/>
    </source>
</evidence>
<dbReference type="Pfam" id="PF16640">
    <property type="entry name" value="Big_3_5"/>
    <property type="match status" value="2"/>
</dbReference>
<dbReference type="InterPro" id="IPR023296">
    <property type="entry name" value="Glyco_hydro_beta-prop_sf"/>
</dbReference>
<dbReference type="SUPFAM" id="SSF49899">
    <property type="entry name" value="Concanavalin A-like lectins/glucanases"/>
    <property type="match status" value="1"/>
</dbReference>
<dbReference type="CDD" id="cd08983">
    <property type="entry name" value="GH43_Bt3655-like"/>
    <property type="match status" value="1"/>
</dbReference>
<dbReference type="InterPro" id="IPR032109">
    <property type="entry name" value="Big_3_5"/>
</dbReference>
<dbReference type="EMBL" id="CP126980">
    <property type="protein sequence ID" value="WIM95864.1"/>
    <property type="molecule type" value="Genomic_DNA"/>
</dbReference>
<comment type="similarity">
    <text evidence="2">Belongs to the glycosyl hydrolase 43 family.</text>
</comment>
<evidence type="ECO:0000259" key="6">
    <source>
        <dbReference type="Pfam" id="PF07532"/>
    </source>
</evidence>
<dbReference type="Pfam" id="PF13385">
    <property type="entry name" value="Laminin_G_3"/>
    <property type="match status" value="1"/>
</dbReference>
<proteinExistence type="inferred from homology"/>
<dbReference type="Pfam" id="PF07532">
    <property type="entry name" value="Big_4"/>
    <property type="match status" value="1"/>
</dbReference>
<feature type="domain" description="Atrophied bacterial Ig" evidence="8">
    <location>
        <begin position="339"/>
        <end position="420"/>
    </location>
</feature>
<dbReference type="Gene3D" id="2.60.40.10">
    <property type="entry name" value="Immunoglobulins"/>
    <property type="match status" value="3"/>
</dbReference>
<comment type="pathway">
    <text evidence="1">Glycan metabolism; L-arabinan degradation.</text>
</comment>
<dbReference type="InterPro" id="IPR006710">
    <property type="entry name" value="Glyco_hydro_43"/>
</dbReference>
<dbReference type="InterPro" id="IPR011081">
    <property type="entry name" value="Big_4"/>
</dbReference>
<dbReference type="RefSeq" id="WP_284917172.1">
    <property type="nucleotide sequence ID" value="NZ_CP126980.1"/>
</dbReference>
<dbReference type="Gene3D" id="2.115.10.20">
    <property type="entry name" value="Glycosyl hydrolase domain, family 43"/>
    <property type="match status" value="1"/>
</dbReference>
<keyword evidence="10" id="KW-1185">Reference proteome</keyword>
<evidence type="ECO:0000256" key="2">
    <source>
        <dbReference type="ARBA" id="ARBA00009865"/>
    </source>
</evidence>
<evidence type="ECO:0000259" key="7">
    <source>
        <dbReference type="Pfam" id="PF16640"/>
    </source>
</evidence>
<dbReference type="InterPro" id="IPR013320">
    <property type="entry name" value="ConA-like_dom_sf"/>
</dbReference>
<dbReference type="Gene3D" id="2.60.120.200">
    <property type="match status" value="1"/>
</dbReference>
<dbReference type="InterPro" id="IPR050727">
    <property type="entry name" value="GH43_arabinanases"/>
</dbReference>
<name>A0ABY8WHN7_9ACTN</name>
<dbReference type="SUPFAM" id="SSF81296">
    <property type="entry name" value="E set domains"/>
    <property type="match status" value="1"/>
</dbReference>